<evidence type="ECO:0000256" key="1">
    <source>
        <dbReference type="SAM" id="Phobius"/>
    </source>
</evidence>
<feature type="transmembrane region" description="Helical" evidence="1">
    <location>
        <begin position="20"/>
        <end position="41"/>
    </location>
</feature>
<keyword evidence="3" id="KW-1185">Reference proteome</keyword>
<dbReference type="EMBL" id="CP129013">
    <property type="protein sequence ID" value="WLR41252.1"/>
    <property type="molecule type" value="Genomic_DNA"/>
</dbReference>
<dbReference type="RefSeq" id="WP_226540236.1">
    <property type="nucleotide sequence ID" value="NZ_CP129013.1"/>
</dbReference>
<proteinExistence type="predicted"/>
<evidence type="ECO:0000313" key="2">
    <source>
        <dbReference type="EMBL" id="WLR41252.1"/>
    </source>
</evidence>
<sequence length="62" mass="7616">MINLIYGLFLYFPEDKREYIPAFITMAVFIIFAFITFLWIIRMSKKEQKETETKYKEKLPEK</sequence>
<name>A0ABY9JSA3_9BACI</name>
<keyword evidence="1" id="KW-1133">Transmembrane helix</keyword>
<organism evidence="2 3">
    <name type="scientific">Bacillus carboniphilus</name>
    <dbReference type="NCBI Taxonomy" id="86663"/>
    <lineage>
        <taxon>Bacteria</taxon>
        <taxon>Bacillati</taxon>
        <taxon>Bacillota</taxon>
        <taxon>Bacilli</taxon>
        <taxon>Bacillales</taxon>
        <taxon>Bacillaceae</taxon>
        <taxon>Bacillus</taxon>
    </lineage>
</organism>
<reference evidence="2 3" key="1">
    <citation type="submission" date="2023-06" db="EMBL/GenBank/DDBJ databases">
        <title>Five Gram-positive bacteria isolated from mangrove sediments in Shenzhen, Guangdong, China.</title>
        <authorList>
            <person name="Yu S."/>
            <person name="Zheng W."/>
            <person name="Huang Y."/>
        </authorList>
    </citation>
    <scope>NUCLEOTIDE SEQUENCE [LARGE SCALE GENOMIC DNA]</scope>
    <source>
        <strain evidence="2 3">SaN35-3</strain>
    </source>
</reference>
<dbReference type="Proteomes" id="UP001197974">
    <property type="component" value="Chromosome"/>
</dbReference>
<gene>
    <name evidence="2" type="ORF">LC087_09890</name>
</gene>
<protein>
    <submittedName>
        <fullName evidence="2">Uncharacterized protein</fullName>
    </submittedName>
</protein>
<keyword evidence="1" id="KW-0812">Transmembrane</keyword>
<keyword evidence="1" id="KW-0472">Membrane</keyword>
<accession>A0ABY9JSA3</accession>
<evidence type="ECO:0000313" key="3">
    <source>
        <dbReference type="Proteomes" id="UP001197974"/>
    </source>
</evidence>